<dbReference type="EMBL" id="KZ349421">
    <property type="protein sequence ID" value="PIO64963.1"/>
    <property type="molecule type" value="Genomic_DNA"/>
</dbReference>
<reference evidence="2 3" key="1">
    <citation type="submission" date="2015-09" db="EMBL/GenBank/DDBJ databases">
        <title>Draft genome of the parasitic nematode Teladorsagia circumcincta isolate WARC Sus (inbred).</title>
        <authorList>
            <person name="Mitreva M."/>
        </authorList>
    </citation>
    <scope>NUCLEOTIDE SEQUENCE [LARGE SCALE GENOMIC DNA]</scope>
    <source>
        <strain evidence="2 3">S</strain>
    </source>
</reference>
<dbReference type="SUPFAM" id="SSF55797">
    <property type="entry name" value="PR-1-like"/>
    <property type="match status" value="1"/>
</dbReference>
<feature type="domain" description="SCP" evidence="1">
    <location>
        <begin position="15"/>
        <end position="44"/>
    </location>
</feature>
<dbReference type="InterPro" id="IPR014044">
    <property type="entry name" value="CAP_dom"/>
</dbReference>
<protein>
    <recommendedName>
        <fullName evidence="1">SCP domain-containing protein</fullName>
    </recommendedName>
</protein>
<dbReference type="Gene3D" id="3.40.33.10">
    <property type="entry name" value="CAP"/>
    <property type="match status" value="1"/>
</dbReference>
<evidence type="ECO:0000313" key="2">
    <source>
        <dbReference type="EMBL" id="PIO64963.1"/>
    </source>
</evidence>
<organism evidence="2 3">
    <name type="scientific">Teladorsagia circumcincta</name>
    <name type="common">Brown stomach worm</name>
    <name type="synonym">Ostertagia circumcincta</name>
    <dbReference type="NCBI Taxonomy" id="45464"/>
    <lineage>
        <taxon>Eukaryota</taxon>
        <taxon>Metazoa</taxon>
        <taxon>Ecdysozoa</taxon>
        <taxon>Nematoda</taxon>
        <taxon>Chromadorea</taxon>
        <taxon>Rhabditida</taxon>
        <taxon>Rhabditina</taxon>
        <taxon>Rhabditomorpha</taxon>
        <taxon>Strongyloidea</taxon>
        <taxon>Trichostrongylidae</taxon>
        <taxon>Teladorsagia</taxon>
    </lineage>
</organism>
<proteinExistence type="predicted"/>
<accession>A0A2G9U3Z8</accession>
<dbReference type="AlphaFoldDB" id="A0A2G9U3Z8"/>
<evidence type="ECO:0000259" key="1">
    <source>
        <dbReference type="Pfam" id="PF00188"/>
    </source>
</evidence>
<evidence type="ECO:0000313" key="3">
    <source>
        <dbReference type="Proteomes" id="UP000230423"/>
    </source>
</evidence>
<dbReference type="InterPro" id="IPR035940">
    <property type="entry name" value="CAP_sf"/>
</dbReference>
<gene>
    <name evidence="2" type="ORF">TELCIR_13388</name>
</gene>
<dbReference type="Pfam" id="PF00188">
    <property type="entry name" value="CAP"/>
    <property type="match status" value="1"/>
</dbReference>
<keyword evidence="3" id="KW-1185">Reference proteome</keyword>
<dbReference type="OrthoDB" id="414826at2759"/>
<dbReference type="Proteomes" id="UP000230423">
    <property type="component" value="Unassembled WGS sequence"/>
</dbReference>
<name>A0A2G9U3Z8_TELCI</name>
<sequence length="80" mass="8865">MLKLAKHEASTIRFFTLMAWATTEHIGCAVSQSCPNYWYIVCHYRIGGNIVNENVYMPGPTCSSCPTGYHCGADKLCTNS</sequence>